<comment type="caution">
    <text evidence="1">The sequence shown here is derived from an EMBL/GenBank/DDBJ whole genome shotgun (WGS) entry which is preliminary data.</text>
</comment>
<protein>
    <submittedName>
        <fullName evidence="1">Uncharacterized protein</fullName>
    </submittedName>
</protein>
<evidence type="ECO:0000313" key="1">
    <source>
        <dbReference type="EMBL" id="KAL0058499.1"/>
    </source>
</evidence>
<dbReference type="EMBL" id="JBBXMP010000306">
    <property type="protein sequence ID" value="KAL0058499.1"/>
    <property type="molecule type" value="Genomic_DNA"/>
</dbReference>
<sequence length="141" mass="16435">MRDRHYRIEDRTQSWNRQLPRLTNAYLKFHSTGILEDEELEGDPWKILLADIEDYQATPVYALFVAQRRQTRPSLDLACLEEVLTSRPLHFPSNSSSHFVKSTAYVHDLASTDFLGLSPTYTGDFPPLHWKINSEFHMTLI</sequence>
<reference evidence="1 2" key="1">
    <citation type="submission" date="2024-05" db="EMBL/GenBank/DDBJ databases">
        <title>A draft genome resource for the thread blight pathogen Marasmius tenuissimus strain MS-2.</title>
        <authorList>
            <person name="Yulfo-Soto G.E."/>
            <person name="Baruah I.K."/>
            <person name="Amoako-Attah I."/>
            <person name="Bukari Y."/>
            <person name="Meinhardt L.W."/>
            <person name="Bailey B.A."/>
            <person name="Cohen S.P."/>
        </authorList>
    </citation>
    <scope>NUCLEOTIDE SEQUENCE [LARGE SCALE GENOMIC DNA]</scope>
    <source>
        <strain evidence="1 2">MS-2</strain>
    </source>
</reference>
<evidence type="ECO:0000313" key="2">
    <source>
        <dbReference type="Proteomes" id="UP001437256"/>
    </source>
</evidence>
<name>A0ABR2ZC28_9AGAR</name>
<accession>A0ABR2ZC28</accession>
<proteinExistence type="predicted"/>
<keyword evidence="2" id="KW-1185">Reference proteome</keyword>
<gene>
    <name evidence="1" type="ORF">AAF712_014816</name>
</gene>
<dbReference type="Proteomes" id="UP001437256">
    <property type="component" value="Unassembled WGS sequence"/>
</dbReference>
<organism evidence="1 2">
    <name type="scientific">Marasmius tenuissimus</name>
    <dbReference type="NCBI Taxonomy" id="585030"/>
    <lineage>
        <taxon>Eukaryota</taxon>
        <taxon>Fungi</taxon>
        <taxon>Dikarya</taxon>
        <taxon>Basidiomycota</taxon>
        <taxon>Agaricomycotina</taxon>
        <taxon>Agaricomycetes</taxon>
        <taxon>Agaricomycetidae</taxon>
        <taxon>Agaricales</taxon>
        <taxon>Marasmiineae</taxon>
        <taxon>Marasmiaceae</taxon>
        <taxon>Marasmius</taxon>
    </lineage>
</organism>